<evidence type="ECO:0000313" key="2">
    <source>
        <dbReference type="Proteomes" id="UP000008956"/>
    </source>
</evidence>
<dbReference type="EMBL" id="FP929055">
    <property type="protein sequence ID" value="CBL26385.1"/>
    <property type="molecule type" value="Genomic_DNA"/>
</dbReference>
<dbReference type="KEGG" id="rto:RTO_18230"/>
<proteinExistence type="predicted"/>
<dbReference type="AlphaFoldDB" id="D4M573"/>
<sequence>MYIITAKHKGNKITRKAFSDTQASAIINRLLREGCTEIGIKEENHTEGEK</sequence>
<organism evidence="1 2">
    <name type="scientific">[Ruminococcus] torques L2-14</name>
    <dbReference type="NCBI Taxonomy" id="657313"/>
    <lineage>
        <taxon>Bacteria</taxon>
        <taxon>Bacillati</taxon>
        <taxon>Bacillota</taxon>
        <taxon>Clostridia</taxon>
        <taxon>Lachnospirales</taxon>
        <taxon>Lachnospiraceae</taxon>
        <taxon>Mediterraneibacter</taxon>
    </lineage>
</organism>
<name>D4M573_9FIRM</name>
<accession>D4M573</accession>
<reference evidence="1 2" key="1">
    <citation type="submission" date="2010-03" db="EMBL/GenBank/DDBJ databases">
        <title>The genome sequence of Ruminococcus torques L2-14.</title>
        <authorList>
            <consortium name="metaHIT consortium -- http://www.metahit.eu/"/>
            <person name="Pajon A."/>
            <person name="Turner K."/>
            <person name="Parkhill J."/>
            <person name="Duncan S."/>
            <person name="Flint H."/>
        </authorList>
    </citation>
    <scope>NUCLEOTIDE SEQUENCE [LARGE SCALE GENOMIC DNA]</scope>
    <source>
        <strain evidence="1 2">L2-14</strain>
    </source>
</reference>
<reference evidence="1 2" key="2">
    <citation type="submission" date="2010-03" db="EMBL/GenBank/DDBJ databases">
        <authorList>
            <person name="Pajon A."/>
        </authorList>
    </citation>
    <scope>NUCLEOTIDE SEQUENCE [LARGE SCALE GENOMIC DNA]</scope>
    <source>
        <strain evidence="1 2">L2-14</strain>
    </source>
</reference>
<dbReference type="PATRIC" id="fig|657313.3.peg.1653"/>
<gene>
    <name evidence="1" type="ORF">RTO_18230</name>
</gene>
<evidence type="ECO:0000313" key="1">
    <source>
        <dbReference type="EMBL" id="CBL26385.1"/>
    </source>
</evidence>
<dbReference type="RefSeq" id="WP_015528973.1">
    <property type="nucleotide sequence ID" value="NC_021015.1"/>
</dbReference>
<dbReference type="HOGENOM" id="CLU_3122355_0_0_9"/>
<protein>
    <submittedName>
        <fullName evidence="1">Uncharacterized protein</fullName>
    </submittedName>
</protein>
<dbReference type="Proteomes" id="UP000008956">
    <property type="component" value="Chromosome"/>
</dbReference>